<dbReference type="PANTHER" id="PTHR46164">
    <property type="entry name" value="ATF6, ISOFORM C"/>
    <property type="match status" value="1"/>
</dbReference>
<dbReference type="EMBL" id="JAEPRD010000099">
    <property type="protein sequence ID" value="KAG2199211.1"/>
    <property type="molecule type" value="Genomic_DNA"/>
</dbReference>
<evidence type="ECO:0000256" key="3">
    <source>
        <dbReference type="ARBA" id="ARBA00023125"/>
    </source>
</evidence>
<dbReference type="InterPro" id="IPR051882">
    <property type="entry name" value="ATF_bZIP_TF"/>
</dbReference>
<keyword evidence="4" id="KW-0804">Transcription</keyword>
<feature type="region of interest" description="Disordered" evidence="7">
    <location>
        <begin position="101"/>
        <end position="133"/>
    </location>
</feature>
<keyword evidence="6" id="KW-0175">Coiled coil</keyword>
<dbReference type="GO" id="GO:0005634">
    <property type="term" value="C:nucleus"/>
    <property type="evidence" value="ECO:0007669"/>
    <property type="project" value="TreeGrafter"/>
</dbReference>
<evidence type="ECO:0000256" key="6">
    <source>
        <dbReference type="SAM" id="Coils"/>
    </source>
</evidence>
<dbReference type="GO" id="GO:0000981">
    <property type="term" value="F:DNA-binding transcription factor activity, RNA polymerase II-specific"/>
    <property type="evidence" value="ECO:0007669"/>
    <property type="project" value="TreeGrafter"/>
</dbReference>
<dbReference type="GO" id="GO:0016020">
    <property type="term" value="C:membrane"/>
    <property type="evidence" value="ECO:0007669"/>
    <property type="project" value="UniProtKB-SubCell"/>
</dbReference>
<accession>A0A8H7QUZ3</accession>
<dbReference type="Proteomes" id="UP000603453">
    <property type="component" value="Unassembled WGS sequence"/>
</dbReference>
<dbReference type="InterPro" id="IPR004827">
    <property type="entry name" value="bZIP"/>
</dbReference>
<organism evidence="9 10">
    <name type="scientific">Mucor saturninus</name>
    <dbReference type="NCBI Taxonomy" id="64648"/>
    <lineage>
        <taxon>Eukaryota</taxon>
        <taxon>Fungi</taxon>
        <taxon>Fungi incertae sedis</taxon>
        <taxon>Mucoromycota</taxon>
        <taxon>Mucoromycotina</taxon>
        <taxon>Mucoromycetes</taxon>
        <taxon>Mucorales</taxon>
        <taxon>Mucorineae</taxon>
        <taxon>Mucoraceae</taxon>
        <taxon>Mucor</taxon>
    </lineage>
</organism>
<evidence type="ECO:0000256" key="5">
    <source>
        <dbReference type="ARBA" id="ARBA00023242"/>
    </source>
</evidence>
<dbReference type="SUPFAM" id="SSF57959">
    <property type="entry name" value="Leucine zipper domain"/>
    <property type="match status" value="1"/>
</dbReference>
<keyword evidence="3" id="KW-0238">DNA-binding</keyword>
<keyword evidence="2" id="KW-0805">Transcription regulation</keyword>
<comment type="subcellular location">
    <subcellularLocation>
        <location evidence="1">Membrane</location>
        <topology evidence="1">Single-pass membrane protein</topology>
    </subcellularLocation>
</comment>
<sequence length="266" mass="30307">MSQKCDSIQFHEDQEDLLMSYLNSDYMSTAPPCWSHHPPTPSSTPTLQSPSSTDIRQTFFDPSWNHHPNTPTGEPMLNEYPFILPDQPIVPYHPYSFFHQPASPPSSSCSSDTEQRIKRRGRKKRDSCTTTTPLTPTVIAPAAVKLLATILPAQQEKRSTASSYGNVNKFTPIIKQVTDDTQKAATIAKRQERLIKNRAAALLSRKRKREHLTALEDQKNGLSNENDELKQRVIQLERENMELKNRLNVQSDNKSIMILMVMTEYQ</sequence>
<evidence type="ECO:0000313" key="10">
    <source>
        <dbReference type="Proteomes" id="UP000603453"/>
    </source>
</evidence>
<gene>
    <name evidence="9" type="ORF">INT47_010586</name>
</gene>
<evidence type="ECO:0000256" key="7">
    <source>
        <dbReference type="SAM" id="MobiDB-lite"/>
    </source>
</evidence>
<reference evidence="9" key="1">
    <citation type="submission" date="2020-12" db="EMBL/GenBank/DDBJ databases">
        <title>Metabolic potential, ecology and presence of endohyphal bacteria is reflected in genomic diversity of Mucoromycotina.</title>
        <authorList>
            <person name="Muszewska A."/>
            <person name="Okrasinska A."/>
            <person name="Steczkiewicz K."/>
            <person name="Drgas O."/>
            <person name="Orlowska M."/>
            <person name="Perlinska-Lenart U."/>
            <person name="Aleksandrzak-Piekarczyk T."/>
            <person name="Szatraj K."/>
            <person name="Zielenkiewicz U."/>
            <person name="Pilsyk S."/>
            <person name="Malc E."/>
            <person name="Mieczkowski P."/>
            <person name="Kruszewska J.S."/>
            <person name="Biernat P."/>
            <person name="Pawlowska J."/>
        </authorList>
    </citation>
    <scope>NUCLEOTIDE SEQUENCE</scope>
    <source>
        <strain evidence="9">WA0000017839</strain>
    </source>
</reference>
<dbReference type="GO" id="GO:0030968">
    <property type="term" value="P:endoplasmic reticulum unfolded protein response"/>
    <property type="evidence" value="ECO:0007669"/>
    <property type="project" value="TreeGrafter"/>
</dbReference>
<name>A0A8H7QUZ3_9FUNG</name>
<dbReference type="Gene3D" id="1.20.5.170">
    <property type="match status" value="1"/>
</dbReference>
<dbReference type="Pfam" id="PF00170">
    <property type="entry name" value="bZIP_1"/>
    <property type="match status" value="1"/>
</dbReference>
<keyword evidence="5" id="KW-0539">Nucleus</keyword>
<feature type="domain" description="BZIP" evidence="8">
    <location>
        <begin position="187"/>
        <end position="250"/>
    </location>
</feature>
<dbReference type="AlphaFoldDB" id="A0A8H7QUZ3"/>
<evidence type="ECO:0000256" key="2">
    <source>
        <dbReference type="ARBA" id="ARBA00023015"/>
    </source>
</evidence>
<dbReference type="PANTHER" id="PTHR46164:SF3">
    <property type="entry name" value="ATF6, ISOFORM C"/>
    <property type="match status" value="1"/>
</dbReference>
<feature type="coiled-coil region" evidence="6">
    <location>
        <begin position="205"/>
        <end position="253"/>
    </location>
</feature>
<evidence type="ECO:0000256" key="4">
    <source>
        <dbReference type="ARBA" id="ARBA00023163"/>
    </source>
</evidence>
<dbReference type="OrthoDB" id="2274082at2759"/>
<protein>
    <recommendedName>
        <fullName evidence="8">BZIP domain-containing protein</fullName>
    </recommendedName>
</protein>
<evidence type="ECO:0000313" key="9">
    <source>
        <dbReference type="EMBL" id="KAG2199211.1"/>
    </source>
</evidence>
<feature type="region of interest" description="Disordered" evidence="7">
    <location>
        <begin position="33"/>
        <end position="54"/>
    </location>
</feature>
<evidence type="ECO:0000259" key="8">
    <source>
        <dbReference type="PROSITE" id="PS50217"/>
    </source>
</evidence>
<evidence type="ECO:0000256" key="1">
    <source>
        <dbReference type="ARBA" id="ARBA00004167"/>
    </source>
</evidence>
<comment type="caution">
    <text evidence="9">The sequence shown here is derived from an EMBL/GenBank/DDBJ whole genome shotgun (WGS) entry which is preliminary data.</text>
</comment>
<dbReference type="PROSITE" id="PS50217">
    <property type="entry name" value="BZIP"/>
    <property type="match status" value="1"/>
</dbReference>
<dbReference type="SMART" id="SM00338">
    <property type="entry name" value="BRLZ"/>
    <property type="match status" value="1"/>
</dbReference>
<feature type="compositionally biased region" description="Low complexity" evidence="7">
    <location>
        <begin position="33"/>
        <end position="53"/>
    </location>
</feature>
<dbReference type="GO" id="GO:0000978">
    <property type="term" value="F:RNA polymerase II cis-regulatory region sequence-specific DNA binding"/>
    <property type="evidence" value="ECO:0007669"/>
    <property type="project" value="TreeGrafter"/>
</dbReference>
<keyword evidence="10" id="KW-1185">Reference proteome</keyword>
<proteinExistence type="predicted"/>
<dbReference type="InterPro" id="IPR046347">
    <property type="entry name" value="bZIP_sf"/>
</dbReference>